<evidence type="ECO:0000313" key="1">
    <source>
        <dbReference type="EMBL" id="SFH98884.1"/>
    </source>
</evidence>
<proteinExistence type="predicted"/>
<evidence type="ECO:0000313" key="2">
    <source>
        <dbReference type="Proteomes" id="UP000199518"/>
    </source>
</evidence>
<reference evidence="2" key="1">
    <citation type="submission" date="2016-10" db="EMBL/GenBank/DDBJ databases">
        <authorList>
            <person name="Varghese N."/>
            <person name="Submissions S."/>
        </authorList>
    </citation>
    <scope>NUCLEOTIDE SEQUENCE [LARGE SCALE GENOMIC DNA]</scope>
    <source>
        <strain evidence="2">DSM 26348</strain>
    </source>
</reference>
<dbReference type="RefSeq" id="WP_092048647.1">
    <property type="nucleotide sequence ID" value="NZ_FOQD01000004.1"/>
</dbReference>
<evidence type="ECO:0008006" key="3">
    <source>
        <dbReference type="Google" id="ProtNLM"/>
    </source>
</evidence>
<accession>A0A1I3EIR6</accession>
<sequence length="73" mass="8546">MQATERKSPVPPELAEIWMDREEACNTLRMRPVTLSKKVSAGVFATMRYGRFIFIARESVKVYLDQFRHVEKV</sequence>
<name>A0A1I3EIR6_9PLAN</name>
<gene>
    <name evidence="1" type="ORF">SAMN05421753_104242</name>
</gene>
<dbReference type="AlphaFoldDB" id="A0A1I3EIR6"/>
<organism evidence="1 2">
    <name type="scientific">Planctomicrobium piriforme</name>
    <dbReference type="NCBI Taxonomy" id="1576369"/>
    <lineage>
        <taxon>Bacteria</taxon>
        <taxon>Pseudomonadati</taxon>
        <taxon>Planctomycetota</taxon>
        <taxon>Planctomycetia</taxon>
        <taxon>Planctomycetales</taxon>
        <taxon>Planctomycetaceae</taxon>
        <taxon>Planctomicrobium</taxon>
    </lineage>
</organism>
<keyword evidence="2" id="KW-1185">Reference proteome</keyword>
<protein>
    <recommendedName>
        <fullName evidence="3">Helix-turn-helix domain-containing protein</fullName>
    </recommendedName>
</protein>
<dbReference type="EMBL" id="FOQD01000004">
    <property type="protein sequence ID" value="SFH98884.1"/>
    <property type="molecule type" value="Genomic_DNA"/>
</dbReference>
<dbReference type="Proteomes" id="UP000199518">
    <property type="component" value="Unassembled WGS sequence"/>
</dbReference>